<name>A0A6L9LKB1_9BACT</name>
<evidence type="ECO:0000313" key="2">
    <source>
        <dbReference type="EMBL" id="NDU99238.1"/>
    </source>
</evidence>
<sequence>MGLKEQLQKDKANMSAVPQPAYNDNEDSEIIISKFYGYERSPIRRAVMLDLRLKGGKYVSLPYSYLTKIKFDPSESIELYISGNHVKITGRNMHDIYEQLIRHRVTFIIANPTDLDTTEESETFVKDIEVKEDDS</sequence>
<evidence type="ECO:0000313" key="3">
    <source>
        <dbReference type="Proteomes" id="UP000474175"/>
    </source>
</evidence>
<dbReference type="AlphaFoldDB" id="A0A6L9LKB1"/>
<dbReference type="EMBL" id="JAAFZH010000026">
    <property type="protein sequence ID" value="NDU99238.1"/>
    <property type="molecule type" value="Genomic_DNA"/>
</dbReference>
<evidence type="ECO:0000256" key="1">
    <source>
        <dbReference type="SAM" id="MobiDB-lite"/>
    </source>
</evidence>
<feature type="compositionally biased region" description="Basic and acidic residues" evidence="1">
    <location>
        <begin position="1"/>
        <end position="12"/>
    </location>
</feature>
<accession>A0A6L9LKB1</accession>
<reference evidence="2 3" key="1">
    <citation type="submission" date="2020-02" db="EMBL/GenBank/DDBJ databases">
        <title>Draft genome sequence of two Spirosoma agri KCTC 52727 and Spirosoma terrae KCTC 52035.</title>
        <authorList>
            <person name="Rojas J."/>
            <person name="Ambika Manirajan B."/>
            <person name="Suarez C."/>
            <person name="Ratering S."/>
            <person name="Schnell S."/>
        </authorList>
    </citation>
    <scope>NUCLEOTIDE SEQUENCE [LARGE SCALE GENOMIC DNA]</scope>
    <source>
        <strain evidence="2 3">KCTC 52035</strain>
    </source>
</reference>
<gene>
    <name evidence="2" type="ORF">GK108_30445</name>
</gene>
<proteinExistence type="predicted"/>
<feature type="region of interest" description="Disordered" evidence="1">
    <location>
        <begin position="1"/>
        <end position="21"/>
    </location>
</feature>
<dbReference type="RefSeq" id="WP_163955371.1">
    <property type="nucleotide sequence ID" value="NZ_JAAFZH010000026.1"/>
</dbReference>
<dbReference type="Proteomes" id="UP000474175">
    <property type="component" value="Unassembled WGS sequence"/>
</dbReference>
<protein>
    <submittedName>
        <fullName evidence="2">Uncharacterized protein</fullName>
    </submittedName>
</protein>
<keyword evidence="3" id="KW-1185">Reference proteome</keyword>
<comment type="caution">
    <text evidence="2">The sequence shown here is derived from an EMBL/GenBank/DDBJ whole genome shotgun (WGS) entry which is preliminary data.</text>
</comment>
<organism evidence="2 3">
    <name type="scientific">Spirosoma terrae</name>
    <dbReference type="NCBI Taxonomy" id="1968276"/>
    <lineage>
        <taxon>Bacteria</taxon>
        <taxon>Pseudomonadati</taxon>
        <taxon>Bacteroidota</taxon>
        <taxon>Cytophagia</taxon>
        <taxon>Cytophagales</taxon>
        <taxon>Cytophagaceae</taxon>
        <taxon>Spirosoma</taxon>
    </lineage>
</organism>